<organism evidence="6 7">
    <name type="scientific">Coemansia guatemalensis</name>
    <dbReference type="NCBI Taxonomy" id="2761395"/>
    <lineage>
        <taxon>Eukaryota</taxon>
        <taxon>Fungi</taxon>
        <taxon>Fungi incertae sedis</taxon>
        <taxon>Zoopagomycota</taxon>
        <taxon>Kickxellomycotina</taxon>
        <taxon>Kickxellomycetes</taxon>
        <taxon>Kickxellales</taxon>
        <taxon>Kickxellaceae</taxon>
        <taxon>Coemansia</taxon>
    </lineage>
</organism>
<dbReference type="InterPro" id="IPR050628">
    <property type="entry name" value="SNF2_RAD54_helicase_TF"/>
</dbReference>
<dbReference type="PROSITE" id="PS51192">
    <property type="entry name" value="HELICASE_ATP_BIND_1"/>
    <property type="match status" value="1"/>
</dbReference>
<evidence type="ECO:0000256" key="1">
    <source>
        <dbReference type="ARBA" id="ARBA00022741"/>
    </source>
</evidence>
<feature type="region of interest" description="Disordered" evidence="4">
    <location>
        <begin position="1"/>
        <end position="42"/>
    </location>
</feature>
<proteinExistence type="predicted"/>
<gene>
    <name evidence="6" type="ORF">H4R20_000014</name>
</gene>
<feature type="compositionally biased region" description="Polar residues" evidence="4">
    <location>
        <begin position="109"/>
        <end position="132"/>
    </location>
</feature>
<protein>
    <recommendedName>
        <fullName evidence="5">Helicase ATP-binding domain-containing protein</fullName>
    </recommendedName>
</protein>
<dbReference type="EMBL" id="JANBUO010000001">
    <property type="protein sequence ID" value="KAJ2809512.1"/>
    <property type="molecule type" value="Genomic_DNA"/>
</dbReference>
<dbReference type="OrthoDB" id="448448at2759"/>
<evidence type="ECO:0000256" key="3">
    <source>
        <dbReference type="ARBA" id="ARBA00022840"/>
    </source>
</evidence>
<evidence type="ECO:0000259" key="5">
    <source>
        <dbReference type="PROSITE" id="PS51192"/>
    </source>
</evidence>
<keyword evidence="1" id="KW-0547">Nucleotide-binding</keyword>
<evidence type="ECO:0000313" key="6">
    <source>
        <dbReference type="EMBL" id="KAJ2809512.1"/>
    </source>
</evidence>
<dbReference type="PANTHER" id="PTHR45626">
    <property type="entry name" value="TRANSCRIPTION TERMINATION FACTOR 2-RELATED"/>
    <property type="match status" value="1"/>
</dbReference>
<sequence length="389" mass="42284">MSRIYRQRKVCDSDSESLSSSDTESSSSDSSSTTTSPSEAVSVRDALAARSAALASGRMVPLGASQTVPSHITSAVAHDLALQNSARTSSVRMRQVPGQEKLGMLTRAPPSSATPRRSATAIDTPTVSSPAERNSYRQAVRYRMQVTHSALVPPEDQHYPSTARSGHVSHPNGSVAALKKPSKDDMRAMLDSLARVSISDNHGSQPEEVVVTLKPHQRQAVDWMVRCEKNNELRGGILADDMGLGKTVQSLALIMAHKPRSTDASKPAPHRTLIVAPTATLGHWRREAQSRIRPGLLRILVYHGPSRKETPESLAKYDLVITSYGIAAAEWGGSFTPGMLEMSVEELEASDKRILSSERGGPLYKTAWRRIILDEAHVLKNRKAQKTMA</sequence>
<evidence type="ECO:0000313" key="7">
    <source>
        <dbReference type="Proteomes" id="UP001140094"/>
    </source>
</evidence>
<dbReference type="SUPFAM" id="SSF52540">
    <property type="entry name" value="P-loop containing nucleoside triphosphate hydrolases"/>
    <property type="match status" value="1"/>
</dbReference>
<feature type="domain" description="Helicase ATP-binding" evidence="5">
    <location>
        <begin position="227"/>
        <end position="389"/>
    </location>
</feature>
<dbReference type="GO" id="GO:0008094">
    <property type="term" value="F:ATP-dependent activity, acting on DNA"/>
    <property type="evidence" value="ECO:0007669"/>
    <property type="project" value="TreeGrafter"/>
</dbReference>
<keyword evidence="2" id="KW-0378">Hydrolase</keyword>
<keyword evidence="3" id="KW-0067">ATP-binding</keyword>
<dbReference type="Proteomes" id="UP001140094">
    <property type="component" value="Unassembled WGS sequence"/>
</dbReference>
<dbReference type="InterPro" id="IPR027417">
    <property type="entry name" value="P-loop_NTPase"/>
</dbReference>
<comment type="caution">
    <text evidence="6">The sequence shown here is derived from an EMBL/GenBank/DDBJ whole genome shotgun (WGS) entry which is preliminary data.</text>
</comment>
<evidence type="ECO:0000256" key="4">
    <source>
        <dbReference type="SAM" id="MobiDB-lite"/>
    </source>
</evidence>
<dbReference type="Pfam" id="PF00176">
    <property type="entry name" value="SNF2-rel_dom"/>
    <property type="match status" value="1"/>
</dbReference>
<feature type="compositionally biased region" description="Low complexity" evidence="4">
    <location>
        <begin position="16"/>
        <end position="42"/>
    </location>
</feature>
<feature type="non-terminal residue" evidence="6">
    <location>
        <position position="389"/>
    </location>
</feature>
<dbReference type="InterPro" id="IPR000330">
    <property type="entry name" value="SNF2_N"/>
</dbReference>
<dbReference type="PANTHER" id="PTHR45626:SF14">
    <property type="entry name" value="ATP-DEPENDENT DNA HELICASE (EUROFUNG)"/>
    <property type="match status" value="1"/>
</dbReference>
<reference evidence="6" key="1">
    <citation type="submission" date="2022-07" db="EMBL/GenBank/DDBJ databases">
        <title>Phylogenomic reconstructions and comparative analyses of Kickxellomycotina fungi.</title>
        <authorList>
            <person name="Reynolds N.K."/>
            <person name="Stajich J.E."/>
            <person name="Barry K."/>
            <person name="Grigoriev I.V."/>
            <person name="Crous P."/>
            <person name="Smith M.E."/>
        </authorList>
    </citation>
    <scope>NUCLEOTIDE SEQUENCE</scope>
    <source>
        <strain evidence="6">NRRL 1565</strain>
    </source>
</reference>
<dbReference type="AlphaFoldDB" id="A0A9W8HZZ4"/>
<dbReference type="GO" id="GO:0006281">
    <property type="term" value="P:DNA repair"/>
    <property type="evidence" value="ECO:0007669"/>
    <property type="project" value="TreeGrafter"/>
</dbReference>
<dbReference type="CDD" id="cd18008">
    <property type="entry name" value="DEXDc_SHPRH-like"/>
    <property type="match status" value="1"/>
</dbReference>
<dbReference type="InterPro" id="IPR038718">
    <property type="entry name" value="SNF2-like_sf"/>
</dbReference>
<accession>A0A9W8HZZ4</accession>
<dbReference type="GO" id="GO:0005634">
    <property type="term" value="C:nucleus"/>
    <property type="evidence" value="ECO:0007669"/>
    <property type="project" value="TreeGrafter"/>
</dbReference>
<keyword evidence="7" id="KW-1185">Reference proteome</keyword>
<dbReference type="GO" id="GO:0005524">
    <property type="term" value="F:ATP binding"/>
    <property type="evidence" value="ECO:0007669"/>
    <property type="project" value="UniProtKB-KW"/>
</dbReference>
<evidence type="ECO:0000256" key="2">
    <source>
        <dbReference type="ARBA" id="ARBA00022801"/>
    </source>
</evidence>
<feature type="region of interest" description="Disordered" evidence="4">
    <location>
        <begin position="104"/>
        <end position="132"/>
    </location>
</feature>
<dbReference type="InterPro" id="IPR014001">
    <property type="entry name" value="Helicase_ATP-bd"/>
</dbReference>
<feature type="region of interest" description="Disordered" evidence="4">
    <location>
        <begin position="153"/>
        <end position="182"/>
    </location>
</feature>
<dbReference type="SMART" id="SM00487">
    <property type="entry name" value="DEXDc"/>
    <property type="match status" value="1"/>
</dbReference>
<dbReference type="Gene3D" id="3.40.50.10810">
    <property type="entry name" value="Tandem AAA-ATPase domain"/>
    <property type="match status" value="1"/>
</dbReference>
<dbReference type="GO" id="GO:0016787">
    <property type="term" value="F:hydrolase activity"/>
    <property type="evidence" value="ECO:0007669"/>
    <property type="project" value="UniProtKB-KW"/>
</dbReference>
<name>A0A9W8HZZ4_9FUNG</name>